<gene>
    <name evidence="3" type="ORF">J2125_003220</name>
</gene>
<feature type="transmembrane region" description="Helical" evidence="2">
    <location>
        <begin position="155"/>
        <end position="174"/>
    </location>
</feature>
<name>A0ABS4PBL6_9GAMM</name>
<dbReference type="Pfam" id="PF05145">
    <property type="entry name" value="AbrB"/>
    <property type="match status" value="1"/>
</dbReference>
<evidence type="ECO:0000313" key="3">
    <source>
        <dbReference type="EMBL" id="MBP2170028.1"/>
    </source>
</evidence>
<feature type="transmembrane region" description="Helical" evidence="2">
    <location>
        <begin position="186"/>
        <end position="207"/>
    </location>
</feature>
<feature type="transmembrane region" description="Helical" evidence="2">
    <location>
        <begin position="273"/>
        <end position="296"/>
    </location>
</feature>
<dbReference type="PANTHER" id="PTHR38457">
    <property type="entry name" value="REGULATOR ABRB-RELATED"/>
    <property type="match status" value="1"/>
</dbReference>
<dbReference type="RefSeq" id="WP_017800811.1">
    <property type="nucleotide sequence ID" value="NZ_JAGGMQ010000001.1"/>
</dbReference>
<evidence type="ECO:0000256" key="2">
    <source>
        <dbReference type="SAM" id="Phobius"/>
    </source>
</evidence>
<keyword evidence="1" id="KW-0378">Hydrolase</keyword>
<sequence length="366" mass="38913">MKLTASAVTASRSNQFFNWCALFMLAAAISQLLTLINFPAAALLGSMLAGVCFAVSGNERKLWRPLFLLAQGVAGCLIATNLTPVILLSVIANWPILLLSVCATLLFSFCISWGLRYFGKVSAETAIWAAMPGMSSAMVIIAYERNADGRVVALVQYIRLAAVVLAVTLVSHLFATPAAVISSAKLFSFTPIALSALCSTLAIAALGPLAARYMAFLPAAAMMVPLIVGAVLSASNIYHMTLPGWVLNLAFAAIGLEVGLKFTRAILLRLIRLIPLALLASLALIGLSALFSLLLSYLMGVDLLTAFLATVPGSIDSVAIVAIASHVDVTFVLALQTVRMFVVVLGAPFFVRQLRRLPGWEKEEQL</sequence>
<keyword evidence="2" id="KW-0472">Membrane</keyword>
<keyword evidence="2" id="KW-0812">Transmembrane</keyword>
<dbReference type="NCBIfam" id="TIGR03082">
    <property type="entry name" value="Gneg_AbrB_dup"/>
    <property type="match status" value="2"/>
</dbReference>
<feature type="transmembrane region" description="Helical" evidence="2">
    <location>
        <begin position="68"/>
        <end position="91"/>
    </location>
</feature>
<dbReference type="Proteomes" id="UP001195624">
    <property type="component" value="Unassembled WGS sequence"/>
</dbReference>
<dbReference type="InterPro" id="IPR017516">
    <property type="entry name" value="AbrB_dup"/>
</dbReference>
<dbReference type="InterPro" id="IPR007820">
    <property type="entry name" value="AbrB_fam"/>
</dbReference>
<feature type="transmembrane region" description="Helical" evidence="2">
    <location>
        <begin position="97"/>
        <end position="118"/>
    </location>
</feature>
<feature type="transmembrane region" description="Helical" evidence="2">
    <location>
        <begin position="331"/>
        <end position="351"/>
    </location>
</feature>
<feature type="transmembrane region" description="Helical" evidence="2">
    <location>
        <begin position="16"/>
        <end position="33"/>
    </location>
</feature>
<evidence type="ECO:0000313" key="4">
    <source>
        <dbReference type="Proteomes" id="UP001195624"/>
    </source>
</evidence>
<feature type="transmembrane region" description="Helical" evidence="2">
    <location>
        <begin position="213"/>
        <end position="233"/>
    </location>
</feature>
<keyword evidence="2" id="KW-1133">Transmembrane helix</keyword>
<dbReference type="PIRSF" id="PIRSF038991">
    <property type="entry name" value="Protein_AbrB"/>
    <property type="match status" value="1"/>
</dbReference>
<comment type="caution">
    <text evidence="3">The sequence shown here is derived from an EMBL/GenBank/DDBJ whole genome shotgun (WGS) entry which is preliminary data.</text>
</comment>
<keyword evidence="4" id="KW-1185">Reference proteome</keyword>
<dbReference type="PANTHER" id="PTHR38457:SF1">
    <property type="entry name" value="REGULATOR ABRB-RELATED"/>
    <property type="match status" value="1"/>
</dbReference>
<organism evidence="3 4">
    <name type="scientific">Winslowiella toletana</name>
    <dbReference type="NCBI Taxonomy" id="92490"/>
    <lineage>
        <taxon>Bacteria</taxon>
        <taxon>Pseudomonadati</taxon>
        <taxon>Pseudomonadota</taxon>
        <taxon>Gammaproteobacteria</taxon>
        <taxon>Enterobacterales</taxon>
        <taxon>Erwiniaceae</taxon>
        <taxon>Winslowiella</taxon>
    </lineage>
</organism>
<feature type="transmembrane region" description="Helical" evidence="2">
    <location>
        <begin position="125"/>
        <end position="143"/>
    </location>
</feature>
<evidence type="ECO:0000256" key="1">
    <source>
        <dbReference type="ARBA" id="ARBA00022801"/>
    </source>
</evidence>
<protein>
    <submittedName>
        <fullName evidence="3">Membrane AbrB-like protein</fullName>
    </submittedName>
</protein>
<proteinExistence type="predicted"/>
<reference evidence="4" key="2">
    <citation type="submission" date="2023-07" db="EMBL/GenBank/DDBJ databases">
        <title>Genome mining of underrepresented organisms for secondary metabolites.</title>
        <authorList>
            <person name="D'Agostino P.M."/>
        </authorList>
    </citation>
    <scope>NUCLEOTIDE SEQUENCE [LARGE SCALE GENOMIC DNA]</scope>
    <source>
        <strain evidence="4">WS4403</strain>
    </source>
</reference>
<accession>A0ABS4PBL6</accession>
<dbReference type="PROSITE" id="PS00758">
    <property type="entry name" value="ARGE_DAPE_CPG2_1"/>
    <property type="match status" value="1"/>
</dbReference>
<dbReference type="EMBL" id="JAGGMQ010000001">
    <property type="protein sequence ID" value="MBP2170028.1"/>
    <property type="molecule type" value="Genomic_DNA"/>
</dbReference>
<feature type="transmembrane region" description="Helical" evidence="2">
    <location>
        <begin position="245"/>
        <end position="267"/>
    </location>
</feature>
<reference evidence="3 4" key="1">
    <citation type="submission" date="2021-03" db="EMBL/GenBank/DDBJ databases">
        <authorList>
            <person name="D'Agostino P."/>
            <person name="Huntemann M."/>
            <person name="Clum A."/>
            <person name="Spunde A."/>
            <person name="Palaniappan K."/>
            <person name="Ritter S."/>
            <person name="Mikhailova N."/>
            <person name="Chen I.-M."/>
            <person name="Stamatis D."/>
            <person name="Reddy T."/>
            <person name="O'Malley R."/>
            <person name="Daum C."/>
            <person name="Shapiro N."/>
            <person name="Ivanova N."/>
            <person name="Kyrpides N."/>
            <person name="Woyke T."/>
        </authorList>
    </citation>
    <scope>NUCLEOTIDE SEQUENCE [LARGE SCALE GENOMIC DNA]</scope>
    <source>
        <strain evidence="3 4">WS4403</strain>
    </source>
</reference>
<dbReference type="InterPro" id="IPR001261">
    <property type="entry name" value="ArgE/DapE_CS"/>
</dbReference>